<gene>
    <name evidence="1" type="ORF">OS493_035331</name>
</gene>
<keyword evidence="2" id="KW-1185">Reference proteome</keyword>
<comment type="caution">
    <text evidence="1">The sequence shown here is derived from an EMBL/GenBank/DDBJ whole genome shotgun (WGS) entry which is preliminary data.</text>
</comment>
<proteinExistence type="predicted"/>
<name>A0A9X0CCB8_9CNID</name>
<dbReference type="Proteomes" id="UP001163046">
    <property type="component" value="Unassembled WGS sequence"/>
</dbReference>
<evidence type="ECO:0000313" key="1">
    <source>
        <dbReference type="EMBL" id="KAJ7321163.1"/>
    </source>
</evidence>
<sequence length="631" mass="71365">MRLITKWKDETLSKGYYRTVADVARGIQKALGGEVTYEYALNEAFGKLVFDKDVHLFVTDKANSTPFIIPLPPETICAHQLSNKTFQSILITSDIVRDSFVGSETVPILFKHDVNTKPGTLEVIVPKHPDYKRILTRDTLWPPLTPPQFGPNVVVQDNTWELTREIKILPQPFVNPGGAASIRSIKFLIPPVVAETWIPSECSLSLSYDVNKADGTVLTDPAAAANNDNVHARFAGWPNAMLIDDINVTINGSTALQNLDRDWPLRKYMTFITNATDMTRKRPAATQIFDWDEEYDSIVDATDKIRVGTATAGGENVQRNVKEREMQQVLQQHPAKMFIKPLPGDFFAINQLMPYNTGLEAEISFKDPSFPFISRAEHAHGLGVAEALKFTVNREGTYLKMKLLTPNVGIRETLEFVLQNANPNAPYPFAIPKMKMVTVPEMFTNTQGRIRLSDVFTRHSPACLVFFVLIPDNVLRGTYLSDPTHFRRYNLTHIQVYDGEKQFFEEGALNVNDAAEFWQYFWSMSGAEEDERQAWFWKREQVTAKDGGKTTGPFTEHPVDVELTFGPREEQQGGVINNMRLLAFYNTTENLWLSDPINKSYYQPRDQTDYPGAAGRSIIPGGERLNKIMRT</sequence>
<dbReference type="EMBL" id="MU827830">
    <property type="protein sequence ID" value="KAJ7321163.1"/>
    <property type="molecule type" value="Genomic_DNA"/>
</dbReference>
<protein>
    <submittedName>
        <fullName evidence="1">Uncharacterized protein</fullName>
    </submittedName>
</protein>
<accession>A0A9X0CCB8</accession>
<organism evidence="1 2">
    <name type="scientific">Desmophyllum pertusum</name>
    <dbReference type="NCBI Taxonomy" id="174260"/>
    <lineage>
        <taxon>Eukaryota</taxon>
        <taxon>Metazoa</taxon>
        <taxon>Cnidaria</taxon>
        <taxon>Anthozoa</taxon>
        <taxon>Hexacorallia</taxon>
        <taxon>Scleractinia</taxon>
        <taxon>Caryophylliina</taxon>
        <taxon>Caryophylliidae</taxon>
        <taxon>Desmophyllum</taxon>
    </lineage>
</organism>
<dbReference type="AlphaFoldDB" id="A0A9X0CCB8"/>
<evidence type="ECO:0000313" key="2">
    <source>
        <dbReference type="Proteomes" id="UP001163046"/>
    </source>
</evidence>
<reference evidence="1" key="1">
    <citation type="submission" date="2023-01" db="EMBL/GenBank/DDBJ databases">
        <title>Genome assembly of the deep-sea coral Lophelia pertusa.</title>
        <authorList>
            <person name="Herrera S."/>
            <person name="Cordes E."/>
        </authorList>
    </citation>
    <scope>NUCLEOTIDE SEQUENCE</scope>
    <source>
        <strain evidence="1">USNM1676648</strain>
        <tissue evidence="1">Polyp</tissue>
    </source>
</reference>